<dbReference type="EMBL" id="CM010632">
    <property type="protein sequence ID" value="RID63492.1"/>
    <property type="molecule type" value="Genomic_DNA"/>
</dbReference>
<evidence type="ECO:0000313" key="1">
    <source>
        <dbReference type="EMBL" id="RID63492.1"/>
    </source>
</evidence>
<organism evidence="1 2">
    <name type="scientific">Brassica campestris</name>
    <name type="common">Field mustard</name>
    <dbReference type="NCBI Taxonomy" id="3711"/>
    <lineage>
        <taxon>Eukaryota</taxon>
        <taxon>Viridiplantae</taxon>
        <taxon>Streptophyta</taxon>
        <taxon>Embryophyta</taxon>
        <taxon>Tracheophyta</taxon>
        <taxon>Spermatophyta</taxon>
        <taxon>Magnoliopsida</taxon>
        <taxon>eudicotyledons</taxon>
        <taxon>Gunneridae</taxon>
        <taxon>Pentapetalae</taxon>
        <taxon>rosids</taxon>
        <taxon>malvids</taxon>
        <taxon>Brassicales</taxon>
        <taxon>Brassicaceae</taxon>
        <taxon>Brassiceae</taxon>
        <taxon>Brassica</taxon>
    </lineage>
</organism>
<evidence type="ECO:0000313" key="2">
    <source>
        <dbReference type="Proteomes" id="UP000264353"/>
    </source>
</evidence>
<protein>
    <submittedName>
        <fullName evidence="1">Uncharacterized protein</fullName>
    </submittedName>
</protein>
<gene>
    <name evidence="1" type="ORF">BRARA_E02494</name>
</gene>
<name>A0A397ZCW3_BRACM</name>
<dbReference type="Proteomes" id="UP000264353">
    <property type="component" value="Chromosome A5"/>
</dbReference>
<proteinExistence type="predicted"/>
<reference evidence="1 2" key="1">
    <citation type="submission" date="2018-06" db="EMBL/GenBank/DDBJ databases">
        <title>WGS assembly of Brassica rapa FPsc.</title>
        <authorList>
            <person name="Bowman J."/>
            <person name="Kohchi T."/>
            <person name="Yamato K."/>
            <person name="Jenkins J."/>
            <person name="Shu S."/>
            <person name="Ishizaki K."/>
            <person name="Yamaoka S."/>
            <person name="Nishihama R."/>
            <person name="Nakamura Y."/>
            <person name="Berger F."/>
            <person name="Adam C."/>
            <person name="Aki S."/>
            <person name="Althoff F."/>
            <person name="Araki T."/>
            <person name="Arteaga-Vazquez M."/>
            <person name="Balasubrmanian S."/>
            <person name="Bauer D."/>
            <person name="Boehm C."/>
            <person name="Briginshaw L."/>
            <person name="Caballero-Perez J."/>
            <person name="Catarino B."/>
            <person name="Chen F."/>
            <person name="Chiyoda S."/>
            <person name="Chovatia M."/>
            <person name="Davies K."/>
            <person name="Delmans M."/>
            <person name="Demura T."/>
            <person name="Dierschke T."/>
            <person name="Dolan L."/>
            <person name="Dorantes-Acosta A."/>
            <person name="Eklund D."/>
            <person name="Florent S."/>
            <person name="Flores-Sandoval E."/>
            <person name="Fujiyama A."/>
            <person name="Fukuzawa H."/>
            <person name="Galik B."/>
            <person name="Grimanelli D."/>
            <person name="Grimwood J."/>
            <person name="Grossniklaus U."/>
            <person name="Hamada T."/>
            <person name="Haseloff J."/>
            <person name="Hetherington A."/>
            <person name="Higo A."/>
            <person name="Hirakawa Y."/>
            <person name="Hundley H."/>
            <person name="Ikeda Y."/>
            <person name="Inoue K."/>
            <person name="Inoue S."/>
            <person name="Ishida S."/>
            <person name="Jia Q."/>
            <person name="Kakita M."/>
            <person name="Kanazawa T."/>
            <person name="Kawai Y."/>
            <person name="Kawashima T."/>
            <person name="Kennedy M."/>
            <person name="Kinose K."/>
            <person name="Kinoshita T."/>
            <person name="Kohara Y."/>
            <person name="Koide E."/>
            <person name="Komatsu K."/>
            <person name="Kopischke S."/>
            <person name="Kubo M."/>
            <person name="Kyozuka J."/>
            <person name="Lagercrantz U."/>
            <person name="Lin S."/>
            <person name="Lindquist E."/>
            <person name="Lipzen A."/>
            <person name="Lu C."/>
            <person name="Luna E."/>
            <person name="Martienssen R."/>
            <person name="Minamino N."/>
            <person name="Mizutani M."/>
            <person name="Mizutani M."/>
            <person name="Mochizuki N."/>
            <person name="Monte I."/>
            <person name="Mosher R."/>
            <person name="Nagasaki H."/>
            <person name="Nakagami H."/>
            <person name="Naramoto S."/>
            <person name="Nishitani K."/>
            <person name="Ohtani M."/>
            <person name="Okamoto T."/>
            <person name="Okumura M."/>
            <person name="Phillips J."/>
            <person name="Pollak B."/>
            <person name="Reinders A."/>
            <person name="Roevekamp M."/>
            <person name="Sano R."/>
            <person name="Sawa S."/>
            <person name="Schmid M."/>
            <person name="Shirakawa M."/>
            <person name="Solano R."/>
            <person name="Spunde A."/>
            <person name="Suetsugu N."/>
            <person name="Sugano S."/>
            <person name="Sugiyama A."/>
            <person name="Sun R."/>
            <person name="Suzuki Y."/>
            <person name="Takenaka M."/>
            <person name="Takezawa D."/>
            <person name="Tomogane H."/>
            <person name="Tsuzuki M."/>
            <person name="Ueda T."/>
            <person name="Umeda M."/>
            <person name="Ward J."/>
            <person name="Watanabe Y."/>
            <person name="Yazaki K."/>
            <person name="Yokoyama R."/>
            <person name="Yoshitake Y."/>
            <person name="Yotsui I."/>
            <person name="Zachgo S."/>
            <person name="Schmutz J."/>
        </authorList>
    </citation>
    <scope>NUCLEOTIDE SEQUENCE [LARGE SCALE GENOMIC DNA]</scope>
    <source>
        <strain evidence="2">cv. B-3</strain>
    </source>
</reference>
<dbReference type="AlphaFoldDB" id="A0A397ZCW3"/>
<accession>A0A397ZCW3</accession>
<sequence>MNYTWVFTSYKNILKCELKGILVCPWVEKFKNKLLEEEALCSQNSRNTLARSYSNLNLAVVSVSFLNLLCGVW</sequence>